<dbReference type="InterPro" id="IPR005170">
    <property type="entry name" value="Transptr-assoc_dom"/>
</dbReference>
<dbReference type="InterPro" id="IPR054115">
    <property type="entry name" value="CorC_N"/>
</dbReference>
<dbReference type="InterPro" id="IPR046342">
    <property type="entry name" value="CBS_dom_sf"/>
</dbReference>
<evidence type="ECO:0000259" key="11">
    <source>
        <dbReference type="PROSITE" id="PS51371"/>
    </source>
</evidence>
<keyword evidence="5 9" id="KW-0129">CBS domain</keyword>
<feature type="domain" description="CBS" evidence="11">
    <location>
        <begin position="92"/>
        <end position="152"/>
    </location>
</feature>
<feature type="region of interest" description="Disordered" evidence="10">
    <location>
        <begin position="1"/>
        <end position="32"/>
    </location>
</feature>
<keyword evidence="6" id="KW-0170">Cobalt</keyword>
<dbReference type="SUPFAM" id="SSF56176">
    <property type="entry name" value="FAD-binding/transporter-associated domain-like"/>
    <property type="match status" value="1"/>
</dbReference>
<evidence type="ECO:0000256" key="8">
    <source>
        <dbReference type="ARBA" id="ARBA00040729"/>
    </source>
</evidence>
<comment type="similarity">
    <text evidence="1">Belongs to the UPF0053 family.</text>
</comment>
<evidence type="ECO:0000256" key="1">
    <source>
        <dbReference type="ARBA" id="ARBA00006337"/>
    </source>
</evidence>
<keyword evidence="2" id="KW-0813">Transport</keyword>
<evidence type="ECO:0000256" key="5">
    <source>
        <dbReference type="ARBA" id="ARBA00023122"/>
    </source>
</evidence>
<evidence type="ECO:0000256" key="7">
    <source>
        <dbReference type="ARBA" id="ARBA00037273"/>
    </source>
</evidence>
<evidence type="ECO:0000256" key="9">
    <source>
        <dbReference type="PROSITE-ProRule" id="PRU00703"/>
    </source>
</evidence>
<evidence type="ECO:0000313" key="13">
    <source>
        <dbReference type="Proteomes" id="UP000608345"/>
    </source>
</evidence>
<name>A0A918JME7_9BURK</name>
<evidence type="ECO:0000256" key="4">
    <source>
        <dbReference type="ARBA" id="ARBA00022842"/>
    </source>
</evidence>
<dbReference type="FunFam" id="3.10.580.10:FF:000002">
    <property type="entry name" value="Magnesium/cobalt efflux protein CorC"/>
    <property type="match status" value="1"/>
</dbReference>
<comment type="function">
    <text evidence="7">Plays a role in the transport of magnesium and cobalt ions.</text>
</comment>
<evidence type="ECO:0000313" key="12">
    <source>
        <dbReference type="EMBL" id="GGW89537.1"/>
    </source>
</evidence>
<dbReference type="CDD" id="cd04590">
    <property type="entry name" value="CBS_pair_CorC_HlyC_assoc"/>
    <property type="match status" value="1"/>
</dbReference>
<keyword evidence="4" id="KW-0460">Magnesium</keyword>
<dbReference type="Pfam" id="PF00571">
    <property type="entry name" value="CBS"/>
    <property type="match status" value="2"/>
</dbReference>
<evidence type="ECO:0000256" key="6">
    <source>
        <dbReference type="ARBA" id="ARBA00023285"/>
    </source>
</evidence>
<keyword evidence="13" id="KW-1185">Reference proteome</keyword>
<sequence length="309" mass="35531">MLEFPLTRRPEMSTDPYPSSEADSETKSAKKSAARTLLQRFKTLIGQSEPEDRKDIQEILCTAHDREILDDDSYTMILGSISVTEKNVSDIMVPRSRMDMLDASQSLQELLPIIIDTAHSRFPVYENERDNIIGILLAKDLLRFFNEPNLNIRNLIRPAYFVPETKKLNQLLRDFKENRNHLAIAIDEYGSITGLITMEDVLEQIVGDIEDEYDEDAEQTIFPESENAWRVMAITDISDFNQTINSHIPEDEYDTIGGWLAAELDHIPQRGDTHDHENLRFRVLRADARRALWLHVKRSTSSAVTNKDN</sequence>
<organism evidence="12 13">
    <name type="scientific">Advenella faeciporci</name>
    <dbReference type="NCBI Taxonomy" id="797535"/>
    <lineage>
        <taxon>Bacteria</taxon>
        <taxon>Pseudomonadati</taxon>
        <taxon>Pseudomonadota</taxon>
        <taxon>Betaproteobacteria</taxon>
        <taxon>Burkholderiales</taxon>
        <taxon>Alcaligenaceae</taxon>
    </lineage>
</organism>
<dbReference type="InterPro" id="IPR036318">
    <property type="entry name" value="FAD-bd_PCMH-like_sf"/>
</dbReference>
<dbReference type="SMART" id="SM00116">
    <property type="entry name" value="CBS"/>
    <property type="match status" value="2"/>
</dbReference>
<dbReference type="Proteomes" id="UP000608345">
    <property type="component" value="Unassembled WGS sequence"/>
</dbReference>
<dbReference type="SMART" id="SM01091">
    <property type="entry name" value="CorC_HlyC"/>
    <property type="match status" value="1"/>
</dbReference>
<feature type="compositionally biased region" description="Basic and acidic residues" evidence="10">
    <location>
        <begin position="1"/>
        <end position="12"/>
    </location>
</feature>
<dbReference type="InterPro" id="IPR044751">
    <property type="entry name" value="Ion_transp-like_CBS"/>
</dbReference>
<dbReference type="Gene3D" id="3.30.465.10">
    <property type="match status" value="1"/>
</dbReference>
<dbReference type="PANTHER" id="PTHR22777">
    <property type="entry name" value="HEMOLYSIN-RELATED"/>
    <property type="match status" value="1"/>
</dbReference>
<keyword evidence="3" id="KW-0677">Repeat</keyword>
<dbReference type="GO" id="GO:0005886">
    <property type="term" value="C:plasma membrane"/>
    <property type="evidence" value="ECO:0007669"/>
    <property type="project" value="TreeGrafter"/>
</dbReference>
<dbReference type="Pfam" id="PF21917">
    <property type="entry name" value="NMB0537_N"/>
    <property type="match status" value="1"/>
</dbReference>
<accession>A0A918JME7</accession>
<dbReference type="Gene3D" id="3.10.580.10">
    <property type="entry name" value="CBS-domain"/>
    <property type="match status" value="1"/>
</dbReference>
<proteinExistence type="inferred from homology"/>
<reference evidence="12" key="1">
    <citation type="journal article" date="2014" name="Int. J. Syst. Evol. Microbiol.">
        <title>Complete genome sequence of Corynebacterium casei LMG S-19264T (=DSM 44701T), isolated from a smear-ripened cheese.</title>
        <authorList>
            <consortium name="US DOE Joint Genome Institute (JGI-PGF)"/>
            <person name="Walter F."/>
            <person name="Albersmeier A."/>
            <person name="Kalinowski J."/>
            <person name="Ruckert C."/>
        </authorList>
    </citation>
    <scope>NUCLEOTIDE SEQUENCE</scope>
    <source>
        <strain evidence="12">KCTC 23732</strain>
    </source>
</reference>
<reference evidence="12" key="2">
    <citation type="submission" date="2020-09" db="EMBL/GenBank/DDBJ databases">
        <authorList>
            <person name="Sun Q."/>
            <person name="Kim S."/>
        </authorList>
    </citation>
    <scope>NUCLEOTIDE SEQUENCE</scope>
    <source>
        <strain evidence="12">KCTC 23732</strain>
    </source>
</reference>
<dbReference type="AlphaFoldDB" id="A0A918JME7"/>
<dbReference type="PANTHER" id="PTHR22777:SF27">
    <property type="entry name" value="MAGNESIUM AND COBALT EFFLUX PROTEIN CORC"/>
    <property type="match status" value="1"/>
</dbReference>
<dbReference type="GO" id="GO:0050660">
    <property type="term" value="F:flavin adenine dinucleotide binding"/>
    <property type="evidence" value="ECO:0007669"/>
    <property type="project" value="InterPro"/>
</dbReference>
<evidence type="ECO:0000256" key="2">
    <source>
        <dbReference type="ARBA" id="ARBA00022448"/>
    </source>
</evidence>
<comment type="caution">
    <text evidence="12">The sequence shown here is derived from an EMBL/GenBank/DDBJ whole genome shotgun (WGS) entry which is preliminary data.</text>
</comment>
<evidence type="ECO:0000256" key="3">
    <source>
        <dbReference type="ARBA" id="ARBA00022737"/>
    </source>
</evidence>
<feature type="domain" description="CBS" evidence="11">
    <location>
        <begin position="155"/>
        <end position="212"/>
    </location>
</feature>
<gene>
    <name evidence="12" type="primary">corC</name>
    <name evidence="12" type="ORF">GCM10011450_19660</name>
</gene>
<dbReference type="InterPro" id="IPR000644">
    <property type="entry name" value="CBS_dom"/>
</dbReference>
<dbReference type="SUPFAM" id="SSF54631">
    <property type="entry name" value="CBS-domain pair"/>
    <property type="match status" value="1"/>
</dbReference>
<protein>
    <recommendedName>
        <fullName evidence="8">Magnesium and cobalt efflux protein CorC</fullName>
    </recommendedName>
</protein>
<dbReference type="InterPro" id="IPR016169">
    <property type="entry name" value="FAD-bd_PCMH_sub2"/>
</dbReference>
<dbReference type="Pfam" id="PF03471">
    <property type="entry name" value="CorC_HlyC"/>
    <property type="match status" value="1"/>
</dbReference>
<dbReference type="PROSITE" id="PS51371">
    <property type="entry name" value="CBS"/>
    <property type="match status" value="2"/>
</dbReference>
<dbReference type="EMBL" id="BMYS01000014">
    <property type="protein sequence ID" value="GGW89537.1"/>
    <property type="molecule type" value="Genomic_DNA"/>
</dbReference>
<evidence type="ECO:0000256" key="10">
    <source>
        <dbReference type="SAM" id="MobiDB-lite"/>
    </source>
</evidence>